<evidence type="ECO:0000313" key="1">
    <source>
        <dbReference type="EMBL" id="GCA62613.1"/>
    </source>
</evidence>
<evidence type="ECO:0008006" key="3">
    <source>
        <dbReference type="Google" id="ProtNLM"/>
    </source>
</evidence>
<dbReference type="EMBL" id="BDIP01001006">
    <property type="protein sequence ID" value="GCA62613.1"/>
    <property type="molecule type" value="Genomic_DNA"/>
</dbReference>
<evidence type="ECO:0000313" key="2">
    <source>
        <dbReference type="Proteomes" id="UP000265618"/>
    </source>
</evidence>
<keyword evidence="2" id="KW-1185">Reference proteome</keyword>
<protein>
    <recommendedName>
        <fullName evidence="3">Cleavage/polyadenylation specificity factor A subunit C-terminal domain-containing protein</fullName>
    </recommendedName>
</protein>
<gene>
    <name evidence="1" type="ORF">KIPB_004636</name>
</gene>
<sequence>MVYPDGNPSAEVDIGPYICLFRRERPSAASPLVAKVYMYDRVSGEAALSVPLPFSDIVTSASMLNPTTMLVVQGQRVLVVALDPALFQRFSDAD</sequence>
<name>A0A391NVT7_9EUKA</name>
<dbReference type="Proteomes" id="UP000265618">
    <property type="component" value="Unassembled WGS sequence"/>
</dbReference>
<comment type="caution">
    <text evidence="1">The sequence shown here is derived from an EMBL/GenBank/DDBJ whole genome shotgun (WGS) entry which is preliminary data.</text>
</comment>
<proteinExistence type="predicted"/>
<accession>A0A391NVT7</accession>
<reference evidence="1 2" key="1">
    <citation type="journal article" date="2018" name="PLoS ONE">
        <title>The draft genome of Kipferlia bialata reveals reductive genome evolution in fornicate parasites.</title>
        <authorList>
            <person name="Tanifuji G."/>
            <person name="Takabayashi S."/>
            <person name="Kume K."/>
            <person name="Takagi M."/>
            <person name="Nakayama T."/>
            <person name="Kamikawa R."/>
            <person name="Inagaki Y."/>
            <person name="Hashimoto T."/>
        </authorList>
    </citation>
    <scope>NUCLEOTIDE SEQUENCE [LARGE SCALE GENOMIC DNA]</scope>
    <source>
        <strain evidence="1">NY0173</strain>
    </source>
</reference>
<organism evidence="1 2">
    <name type="scientific">Kipferlia bialata</name>
    <dbReference type="NCBI Taxonomy" id="797122"/>
    <lineage>
        <taxon>Eukaryota</taxon>
        <taxon>Metamonada</taxon>
        <taxon>Carpediemonas-like organisms</taxon>
        <taxon>Kipferlia</taxon>
    </lineage>
</organism>
<dbReference type="AlphaFoldDB" id="A0A391NVT7"/>